<dbReference type="InterPro" id="IPR007112">
    <property type="entry name" value="Expansin/allergen_DPBB_dom"/>
</dbReference>
<accession>A0AAN9XFH8</accession>
<evidence type="ECO:0000259" key="5">
    <source>
        <dbReference type="PROSITE" id="PS50843"/>
    </source>
</evidence>
<evidence type="ECO:0000259" key="4">
    <source>
        <dbReference type="PROSITE" id="PS50842"/>
    </source>
</evidence>
<proteinExistence type="inferred from homology"/>
<evidence type="ECO:0000256" key="3">
    <source>
        <dbReference type="RuleBase" id="RU003460"/>
    </source>
</evidence>
<sequence length="293" mass="32334">MDILNSTLTFSFVVIFANRIMEALRYISSVLVFYSLLLIRCHCLNLKLFNSSKIQIEDQWQVAAATWYGPQDGAGSDGGACGYTESVENPPLSKMVSAGGPSLFRGGSGCGACYQVKCTENAACSRNPVSVMISDECPNCYLRSVHFDLSGTAFGSMATPGQANNLRNVGQLNILYRRVACSFQNSITFTIDNGATQYYFAIEIEYENGDADLVDIKLKQANSNTWLPMRRSWGARWALNLGVQLQAPFSFQLTELGNNYSECIMADNVIPREWQPGQVYRSAVNFSGKSKKC</sequence>
<keyword evidence="7" id="KW-1185">Reference proteome</keyword>
<dbReference type="PANTHER" id="PTHR31692">
    <property type="entry name" value="EXPANSIN-B3"/>
    <property type="match status" value="1"/>
</dbReference>
<evidence type="ECO:0008006" key="8">
    <source>
        <dbReference type="Google" id="ProtNLM"/>
    </source>
</evidence>
<evidence type="ECO:0000313" key="6">
    <source>
        <dbReference type="EMBL" id="KAK7390211.1"/>
    </source>
</evidence>
<dbReference type="PRINTS" id="PR01225">
    <property type="entry name" value="EXPANSNFAMLY"/>
</dbReference>
<evidence type="ECO:0000313" key="7">
    <source>
        <dbReference type="Proteomes" id="UP001386955"/>
    </source>
</evidence>
<dbReference type="GO" id="GO:0005576">
    <property type="term" value="C:extracellular region"/>
    <property type="evidence" value="ECO:0007669"/>
    <property type="project" value="UniProtKB-SubCell"/>
</dbReference>
<dbReference type="GO" id="GO:0009653">
    <property type="term" value="P:anatomical structure morphogenesis"/>
    <property type="evidence" value="ECO:0007669"/>
    <property type="project" value="UniProtKB-ARBA"/>
</dbReference>
<dbReference type="Pfam" id="PF01357">
    <property type="entry name" value="Expansin_C"/>
    <property type="match status" value="1"/>
</dbReference>
<name>A0AAN9XFH8_PSOTE</name>
<dbReference type="PROSITE" id="PS50843">
    <property type="entry name" value="EXPANSIN_CBD"/>
    <property type="match status" value="1"/>
</dbReference>
<comment type="subcellular location">
    <subcellularLocation>
        <location evidence="1">Secreted</location>
    </subcellularLocation>
</comment>
<dbReference type="Proteomes" id="UP001386955">
    <property type="component" value="Unassembled WGS sequence"/>
</dbReference>
<dbReference type="SMART" id="SM00837">
    <property type="entry name" value="DPBB_1"/>
    <property type="match status" value="1"/>
</dbReference>
<comment type="similarity">
    <text evidence="3">Belongs to the expansin family.</text>
</comment>
<comment type="caution">
    <text evidence="6">The sequence shown here is derived from an EMBL/GenBank/DDBJ whole genome shotgun (WGS) entry which is preliminary data.</text>
</comment>
<dbReference type="InterPro" id="IPR009009">
    <property type="entry name" value="RlpA-like_DPBB"/>
</dbReference>
<feature type="domain" description="Expansin-like CBD" evidence="5">
    <location>
        <begin position="198"/>
        <end position="282"/>
    </location>
</feature>
<dbReference type="CDD" id="cd22275">
    <property type="entry name" value="DPBB_EXPB_N"/>
    <property type="match status" value="1"/>
</dbReference>
<dbReference type="InterPro" id="IPR036908">
    <property type="entry name" value="RlpA-like_sf"/>
</dbReference>
<evidence type="ECO:0000256" key="2">
    <source>
        <dbReference type="ARBA" id="ARBA00022525"/>
    </source>
</evidence>
<dbReference type="Gene3D" id="2.60.40.760">
    <property type="entry name" value="Expansin, cellulose-binding-like domain"/>
    <property type="match status" value="1"/>
</dbReference>
<dbReference type="InterPro" id="IPR005795">
    <property type="entry name" value="LolPI"/>
</dbReference>
<gene>
    <name evidence="6" type="ORF">VNO78_25510</name>
</gene>
<evidence type="ECO:0000256" key="1">
    <source>
        <dbReference type="ARBA" id="ARBA00004613"/>
    </source>
</evidence>
<reference evidence="6 7" key="1">
    <citation type="submission" date="2024-01" db="EMBL/GenBank/DDBJ databases">
        <title>The genomes of 5 underutilized Papilionoideae crops provide insights into root nodulation and disease resistanc.</title>
        <authorList>
            <person name="Jiang F."/>
        </authorList>
    </citation>
    <scope>NUCLEOTIDE SEQUENCE [LARGE SCALE GENOMIC DNA]</scope>
    <source>
        <strain evidence="6">DUOXIRENSHENG_FW03</strain>
        <tissue evidence="6">Leaves</tissue>
    </source>
</reference>
<dbReference type="PROSITE" id="PS50842">
    <property type="entry name" value="EXPANSIN_EG45"/>
    <property type="match status" value="1"/>
</dbReference>
<dbReference type="InterPro" id="IPR036749">
    <property type="entry name" value="Expansin_CBD_sf"/>
</dbReference>
<dbReference type="Pfam" id="PF03330">
    <property type="entry name" value="DPBB_1"/>
    <property type="match status" value="1"/>
</dbReference>
<dbReference type="Gene3D" id="2.40.40.10">
    <property type="entry name" value="RlpA-like domain"/>
    <property type="match status" value="1"/>
</dbReference>
<organism evidence="6 7">
    <name type="scientific">Psophocarpus tetragonolobus</name>
    <name type="common">Winged bean</name>
    <name type="synonym">Dolichos tetragonolobus</name>
    <dbReference type="NCBI Taxonomy" id="3891"/>
    <lineage>
        <taxon>Eukaryota</taxon>
        <taxon>Viridiplantae</taxon>
        <taxon>Streptophyta</taxon>
        <taxon>Embryophyta</taxon>
        <taxon>Tracheophyta</taxon>
        <taxon>Spermatophyta</taxon>
        <taxon>Magnoliopsida</taxon>
        <taxon>eudicotyledons</taxon>
        <taxon>Gunneridae</taxon>
        <taxon>Pentapetalae</taxon>
        <taxon>rosids</taxon>
        <taxon>fabids</taxon>
        <taxon>Fabales</taxon>
        <taxon>Fabaceae</taxon>
        <taxon>Papilionoideae</taxon>
        <taxon>50 kb inversion clade</taxon>
        <taxon>NPAAA clade</taxon>
        <taxon>indigoferoid/millettioid clade</taxon>
        <taxon>Phaseoleae</taxon>
        <taxon>Psophocarpus</taxon>
    </lineage>
</organism>
<dbReference type="EMBL" id="JAYMYS010000006">
    <property type="protein sequence ID" value="KAK7390211.1"/>
    <property type="molecule type" value="Genomic_DNA"/>
</dbReference>
<keyword evidence="2" id="KW-0964">Secreted</keyword>
<feature type="domain" description="Expansin-like EG45" evidence="4">
    <location>
        <begin position="78"/>
        <end position="186"/>
    </location>
</feature>
<dbReference type="AlphaFoldDB" id="A0AAN9XFH8"/>
<dbReference type="SUPFAM" id="SSF49590">
    <property type="entry name" value="PHL pollen allergen"/>
    <property type="match status" value="1"/>
</dbReference>
<dbReference type="SUPFAM" id="SSF50685">
    <property type="entry name" value="Barwin-like endoglucanases"/>
    <property type="match status" value="1"/>
</dbReference>
<protein>
    <recommendedName>
        <fullName evidence="8">Expansin-B2</fullName>
    </recommendedName>
</protein>
<dbReference type="PRINTS" id="PR00829">
    <property type="entry name" value="LOLP1ALLERGN"/>
</dbReference>
<dbReference type="InterPro" id="IPR007118">
    <property type="entry name" value="Expan_Lol_pI"/>
</dbReference>
<dbReference type="PANTHER" id="PTHR31692:SF56">
    <property type="entry name" value="EXPANSIN-B2-RELATED"/>
    <property type="match status" value="1"/>
</dbReference>
<dbReference type="InterPro" id="IPR007117">
    <property type="entry name" value="Expansin_CBD"/>
</dbReference>